<evidence type="ECO:0000313" key="15">
    <source>
        <dbReference type="EMBL" id="SHK39275.1"/>
    </source>
</evidence>
<evidence type="ECO:0000256" key="4">
    <source>
        <dbReference type="ARBA" id="ARBA00022723"/>
    </source>
</evidence>
<dbReference type="STRING" id="1121950.SAMN02745243_02840"/>
<dbReference type="InterPro" id="IPR022695">
    <property type="entry name" value="Histidinol_DH_monofunct"/>
</dbReference>
<feature type="binding site" evidence="8 13">
    <location>
        <position position="361"/>
    </location>
    <ligand>
        <name>Zn(2+)</name>
        <dbReference type="ChEBI" id="CHEBI:29105"/>
    </ligand>
</feature>
<dbReference type="HAMAP" id="MF_01024">
    <property type="entry name" value="HisD"/>
    <property type="match status" value="1"/>
</dbReference>
<feature type="binding site" evidence="8 12">
    <location>
        <position position="262"/>
    </location>
    <ligand>
        <name>substrate</name>
    </ligand>
</feature>
<dbReference type="Pfam" id="PF00815">
    <property type="entry name" value="Histidinol_dh"/>
    <property type="match status" value="1"/>
</dbReference>
<feature type="binding site" evidence="8 12">
    <location>
        <position position="259"/>
    </location>
    <ligand>
        <name>substrate</name>
    </ligand>
</feature>
<dbReference type="PROSITE" id="PS00611">
    <property type="entry name" value="HISOL_DEHYDROGENASE"/>
    <property type="match status" value="1"/>
</dbReference>
<feature type="active site" description="Proton acceptor" evidence="8 10">
    <location>
        <position position="328"/>
    </location>
</feature>
<comment type="function">
    <text evidence="1 8">Catalyzes the sequential NAD-dependent oxidations of L-histidinol to L-histidinaldehyde and then to L-histidine.</text>
</comment>
<dbReference type="SUPFAM" id="SSF53720">
    <property type="entry name" value="ALDH-like"/>
    <property type="match status" value="1"/>
</dbReference>
<dbReference type="Proteomes" id="UP000184301">
    <property type="component" value="Unassembled WGS sequence"/>
</dbReference>
<feature type="binding site" evidence="8 13">
    <location>
        <position position="262"/>
    </location>
    <ligand>
        <name>Zn(2+)</name>
        <dbReference type="ChEBI" id="CHEBI:29105"/>
    </ligand>
</feature>
<feature type="binding site" evidence="8 13">
    <location>
        <position position="420"/>
    </location>
    <ligand>
        <name>Zn(2+)</name>
        <dbReference type="ChEBI" id="CHEBI:29105"/>
    </ligand>
</feature>
<name>A0A1M6S3H5_9FIRM</name>
<feature type="binding site" evidence="8 11">
    <location>
        <position position="191"/>
    </location>
    <ligand>
        <name>NAD(+)</name>
        <dbReference type="ChEBI" id="CHEBI:57540"/>
    </ligand>
</feature>
<evidence type="ECO:0000256" key="5">
    <source>
        <dbReference type="ARBA" id="ARBA00022833"/>
    </source>
</evidence>
<feature type="binding site" evidence="8 13">
    <location>
        <position position="259"/>
    </location>
    <ligand>
        <name>Zn(2+)</name>
        <dbReference type="ChEBI" id="CHEBI:29105"/>
    </ligand>
</feature>
<sequence>MKIQKLSEDTRKNLLEDLLKRSPNSYGQYEASVAEILNTVKEKKDEALFAYTKKFDGADISVENILVTEAEIEEAYRLVDEDLLRVVRKALKNIEEYHAKQKQYSWFDSKPNGTMLGQKVTPLQRVGVYVPGGKAVYPSSVLMNIMPAKVAGVDEIIMTTPPGKDGKINPTTLVAAKEAGATAVYKVGGAQAIGALAYGTESIPKVDKIVGPGNIYVALAKKAVYGHVSIDSIAGPSEILVVADETANPRFVAADLLSQAEHDELASAILVTTSEELAQKVSEEVDKFTAELSRKEIIQKSLDNYGYILIADTMEEVIETANEIASEHLEIMTANPYDTMTKIRNAGAIFIGEYSSEPLGDYFAGPNHILPTNGTAKFFSPLSVDDFVKKSSIISYSREALEEVHKDIEQFAAAEQLTAHANSIKVRFE</sequence>
<dbReference type="FunFam" id="3.40.50.1980:FF:000026">
    <property type="entry name" value="Histidinol dehydrogenase"/>
    <property type="match status" value="1"/>
</dbReference>
<feature type="binding site" evidence="8 12">
    <location>
        <position position="361"/>
    </location>
    <ligand>
        <name>substrate</name>
    </ligand>
</feature>
<evidence type="ECO:0000256" key="12">
    <source>
        <dbReference type="PIRSR" id="PIRSR000099-3"/>
    </source>
</evidence>
<feature type="binding site" evidence="8 11">
    <location>
        <position position="214"/>
    </location>
    <ligand>
        <name>NAD(+)</name>
        <dbReference type="ChEBI" id="CHEBI:57540"/>
    </ligand>
</feature>
<dbReference type="FunFam" id="3.40.50.1980:FF:000001">
    <property type="entry name" value="Histidinol dehydrogenase"/>
    <property type="match status" value="1"/>
</dbReference>
<dbReference type="PIRSF" id="PIRSF000099">
    <property type="entry name" value="Histidinol_dh"/>
    <property type="match status" value="1"/>
</dbReference>
<evidence type="ECO:0000256" key="3">
    <source>
        <dbReference type="ARBA" id="ARBA00012965"/>
    </source>
</evidence>
<dbReference type="RefSeq" id="WP_073111610.1">
    <property type="nucleotide sequence ID" value="NZ_FQZY01000046.1"/>
</dbReference>
<keyword evidence="5 8" id="KW-0862">Zinc</keyword>
<comment type="pathway">
    <text evidence="8">Amino-acid biosynthesis; L-histidine biosynthesis; L-histidine from 5-phospho-alpha-D-ribose 1-diphosphate: step 9/9.</text>
</comment>
<dbReference type="CDD" id="cd06572">
    <property type="entry name" value="Histidinol_dh"/>
    <property type="match status" value="1"/>
</dbReference>
<dbReference type="GO" id="GO:0051287">
    <property type="term" value="F:NAD binding"/>
    <property type="evidence" value="ECO:0007669"/>
    <property type="project" value="InterPro"/>
</dbReference>
<accession>A0A1M6S3H5</accession>
<keyword evidence="8 11" id="KW-0520">NAD</keyword>
<dbReference type="InterPro" id="IPR012131">
    <property type="entry name" value="Hstdl_DH"/>
</dbReference>
<feature type="binding site" evidence="8 11">
    <location>
        <position position="129"/>
    </location>
    <ligand>
        <name>NAD(+)</name>
        <dbReference type="ChEBI" id="CHEBI:57540"/>
    </ligand>
</feature>
<evidence type="ECO:0000256" key="11">
    <source>
        <dbReference type="PIRSR" id="PIRSR000099-2"/>
    </source>
</evidence>
<gene>
    <name evidence="8" type="primary">hisD</name>
    <name evidence="15" type="ORF">SAMN02745243_02840</name>
</gene>
<dbReference type="GO" id="GO:0000105">
    <property type="term" value="P:L-histidine biosynthetic process"/>
    <property type="evidence" value="ECO:0007669"/>
    <property type="project" value="UniProtKB-UniRule"/>
</dbReference>
<dbReference type="GO" id="GO:0004399">
    <property type="term" value="F:histidinol dehydrogenase activity"/>
    <property type="evidence" value="ECO:0007669"/>
    <property type="project" value="UniProtKB-UniRule"/>
</dbReference>
<dbReference type="Gene3D" id="1.20.5.1300">
    <property type="match status" value="1"/>
</dbReference>
<dbReference type="GO" id="GO:0005829">
    <property type="term" value="C:cytosol"/>
    <property type="evidence" value="ECO:0007669"/>
    <property type="project" value="TreeGrafter"/>
</dbReference>
<keyword evidence="16" id="KW-1185">Reference proteome</keyword>
<feature type="binding site" evidence="8 12">
    <location>
        <position position="415"/>
    </location>
    <ligand>
        <name>substrate</name>
    </ligand>
</feature>
<evidence type="ECO:0000256" key="8">
    <source>
        <dbReference type="HAMAP-Rule" id="MF_01024"/>
    </source>
</evidence>
<protein>
    <recommendedName>
        <fullName evidence="3 8">Histidinol dehydrogenase</fullName>
        <shortName evidence="8">HDH</shortName>
        <ecNumber evidence="3 8">1.1.1.23</ecNumber>
    </recommendedName>
</protein>
<organism evidence="15 16">
    <name type="scientific">Hespellia stercorisuis DSM 15480</name>
    <dbReference type="NCBI Taxonomy" id="1121950"/>
    <lineage>
        <taxon>Bacteria</taxon>
        <taxon>Bacillati</taxon>
        <taxon>Bacillota</taxon>
        <taxon>Clostridia</taxon>
        <taxon>Lachnospirales</taxon>
        <taxon>Lachnospiraceae</taxon>
        <taxon>Hespellia</taxon>
    </lineage>
</organism>
<keyword evidence="8" id="KW-0028">Amino-acid biosynthesis</keyword>
<evidence type="ECO:0000256" key="2">
    <source>
        <dbReference type="ARBA" id="ARBA00010178"/>
    </source>
</evidence>
<dbReference type="EMBL" id="FQZY01000046">
    <property type="protein sequence ID" value="SHK39275.1"/>
    <property type="molecule type" value="Genomic_DNA"/>
</dbReference>
<feature type="binding site" evidence="8 12">
    <location>
        <position position="328"/>
    </location>
    <ligand>
        <name>substrate</name>
    </ligand>
</feature>
<keyword evidence="8" id="KW-0368">Histidine biosynthesis</keyword>
<proteinExistence type="inferred from homology"/>
<dbReference type="InterPro" id="IPR001692">
    <property type="entry name" value="Histidinol_DH_CS"/>
</dbReference>
<keyword evidence="6 8" id="KW-0560">Oxidoreductase</keyword>
<dbReference type="AlphaFoldDB" id="A0A1M6S3H5"/>
<dbReference type="PANTHER" id="PTHR21256:SF2">
    <property type="entry name" value="HISTIDINE BIOSYNTHESIS TRIFUNCTIONAL PROTEIN"/>
    <property type="match status" value="1"/>
</dbReference>
<evidence type="ECO:0000256" key="14">
    <source>
        <dbReference type="RuleBase" id="RU004175"/>
    </source>
</evidence>
<reference evidence="15 16" key="1">
    <citation type="submission" date="2016-11" db="EMBL/GenBank/DDBJ databases">
        <authorList>
            <person name="Jaros S."/>
            <person name="Januszkiewicz K."/>
            <person name="Wedrychowicz H."/>
        </authorList>
    </citation>
    <scope>NUCLEOTIDE SEQUENCE [LARGE SCALE GENOMIC DNA]</scope>
    <source>
        <strain evidence="15 16">DSM 15480</strain>
    </source>
</reference>
<dbReference type="PANTHER" id="PTHR21256">
    <property type="entry name" value="HISTIDINOL DEHYDROGENASE HDH"/>
    <property type="match status" value="1"/>
</dbReference>
<evidence type="ECO:0000313" key="16">
    <source>
        <dbReference type="Proteomes" id="UP000184301"/>
    </source>
</evidence>
<keyword evidence="4 8" id="KW-0479">Metal-binding</keyword>
<evidence type="ECO:0000256" key="6">
    <source>
        <dbReference type="ARBA" id="ARBA00023002"/>
    </source>
</evidence>
<feature type="active site" description="Proton acceptor" evidence="8 10">
    <location>
        <position position="327"/>
    </location>
</feature>
<evidence type="ECO:0000256" key="10">
    <source>
        <dbReference type="PIRSR" id="PIRSR000099-1"/>
    </source>
</evidence>
<evidence type="ECO:0000256" key="13">
    <source>
        <dbReference type="PIRSR" id="PIRSR000099-4"/>
    </source>
</evidence>
<evidence type="ECO:0000256" key="7">
    <source>
        <dbReference type="ARBA" id="ARBA00049489"/>
    </source>
</evidence>
<evidence type="ECO:0000256" key="1">
    <source>
        <dbReference type="ARBA" id="ARBA00003850"/>
    </source>
</evidence>
<dbReference type="OrthoDB" id="9805269at2"/>
<feature type="binding site" evidence="8 12">
    <location>
        <position position="237"/>
    </location>
    <ligand>
        <name>substrate</name>
    </ligand>
</feature>
<dbReference type="Gene3D" id="3.40.50.1980">
    <property type="entry name" value="Nitrogenase molybdenum iron protein domain"/>
    <property type="match status" value="2"/>
</dbReference>
<dbReference type="PRINTS" id="PR00083">
    <property type="entry name" value="HOLDHDRGNASE"/>
</dbReference>
<comment type="similarity">
    <text evidence="2 8 9 14">Belongs to the histidinol dehydrogenase family.</text>
</comment>
<dbReference type="UniPathway" id="UPA00031">
    <property type="reaction ID" value="UER00014"/>
</dbReference>
<dbReference type="InterPro" id="IPR016161">
    <property type="entry name" value="Ald_DH/histidinol_DH"/>
</dbReference>
<dbReference type="GO" id="GO:0008270">
    <property type="term" value="F:zinc ion binding"/>
    <property type="evidence" value="ECO:0007669"/>
    <property type="project" value="UniProtKB-UniRule"/>
</dbReference>
<dbReference type="NCBIfam" id="TIGR00069">
    <property type="entry name" value="hisD"/>
    <property type="match status" value="1"/>
</dbReference>
<comment type="cofactor">
    <cofactor evidence="8 13">
        <name>Zn(2+)</name>
        <dbReference type="ChEBI" id="CHEBI:29105"/>
    </cofactor>
    <text evidence="8 13">Binds 1 zinc ion per subunit.</text>
</comment>
<dbReference type="EC" id="1.1.1.23" evidence="3 8"/>
<evidence type="ECO:0000256" key="9">
    <source>
        <dbReference type="PIRNR" id="PIRNR000099"/>
    </source>
</evidence>
<feature type="binding site" evidence="8 12">
    <location>
        <position position="420"/>
    </location>
    <ligand>
        <name>substrate</name>
    </ligand>
</feature>
<comment type="catalytic activity">
    <reaction evidence="7 8">
        <text>L-histidinol + 2 NAD(+) + H2O = L-histidine + 2 NADH + 3 H(+)</text>
        <dbReference type="Rhea" id="RHEA:20641"/>
        <dbReference type="ChEBI" id="CHEBI:15377"/>
        <dbReference type="ChEBI" id="CHEBI:15378"/>
        <dbReference type="ChEBI" id="CHEBI:57540"/>
        <dbReference type="ChEBI" id="CHEBI:57595"/>
        <dbReference type="ChEBI" id="CHEBI:57699"/>
        <dbReference type="ChEBI" id="CHEBI:57945"/>
        <dbReference type="EC" id="1.1.1.23"/>
    </reaction>
</comment>